<reference evidence="1 2" key="1">
    <citation type="submission" date="2018-06" db="EMBL/GenBank/DDBJ databases">
        <title>Comparative genomics reveals the genomic features of Rhizophagus irregularis, R. cerebriforme, R. diaphanum and Gigaspora rosea, and their symbiotic lifestyle signature.</title>
        <authorList>
            <person name="Morin E."/>
            <person name="San Clemente H."/>
            <person name="Chen E.C.H."/>
            <person name="De La Providencia I."/>
            <person name="Hainaut M."/>
            <person name="Kuo A."/>
            <person name="Kohler A."/>
            <person name="Murat C."/>
            <person name="Tang N."/>
            <person name="Roy S."/>
            <person name="Loubradou J."/>
            <person name="Henrissat B."/>
            <person name="Grigoriev I.V."/>
            <person name="Corradi N."/>
            <person name="Roux C."/>
            <person name="Martin F.M."/>
        </authorList>
    </citation>
    <scope>NUCLEOTIDE SEQUENCE [LARGE SCALE GENOMIC DNA]</scope>
    <source>
        <strain evidence="1 2">DAOM 227022</strain>
    </source>
</reference>
<evidence type="ECO:0000313" key="2">
    <source>
        <dbReference type="Proteomes" id="UP000265703"/>
    </source>
</evidence>
<comment type="caution">
    <text evidence="1">The sequence shown here is derived from an EMBL/GenBank/DDBJ whole genome shotgun (WGS) entry which is preliminary data.</text>
</comment>
<dbReference type="AlphaFoldDB" id="A0A397SZC3"/>
<name>A0A397SZC3_9GLOM</name>
<protein>
    <submittedName>
        <fullName evidence="1">Uncharacterized protein</fullName>
    </submittedName>
</protein>
<accession>A0A397SZC3</accession>
<proteinExistence type="predicted"/>
<sequence>MLFLLCMGKNGPLCYNFDKKEYMRDSSKKVALKCLSNITEKFLNEVETYSIHSCNITSVYGISQNPDTL</sequence>
<evidence type="ECO:0000313" key="1">
    <source>
        <dbReference type="EMBL" id="RIA91428.1"/>
    </source>
</evidence>
<dbReference type="EMBL" id="QKYT01000152">
    <property type="protein sequence ID" value="RIA91428.1"/>
    <property type="molecule type" value="Genomic_DNA"/>
</dbReference>
<organism evidence="1 2">
    <name type="scientific">Glomus cerebriforme</name>
    <dbReference type="NCBI Taxonomy" id="658196"/>
    <lineage>
        <taxon>Eukaryota</taxon>
        <taxon>Fungi</taxon>
        <taxon>Fungi incertae sedis</taxon>
        <taxon>Mucoromycota</taxon>
        <taxon>Glomeromycotina</taxon>
        <taxon>Glomeromycetes</taxon>
        <taxon>Glomerales</taxon>
        <taxon>Glomeraceae</taxon>
        <taxon>Glomus</taxon>
    </lineage>
</organism>
<keyword evidence="2" id="KW-1185">Reference proteome</keyword>
<dbReference type="Proteomes" id="UP000265703">
    <property type="component" value="Unassembled WGS sequence"/>
</dbReference>
<dbReference type="OrthoDB" id="2441221at2759"/>
<gene>
    <name evidence="1" type="ORF">C1645_822013</name>
</gene>